<dbReference type="Proteomes" id="UP000568050">
    <property type="component" value="Unassembled WGS sequence"/>
</dbReference>
<evidence type="ECO:0000313" key="3">
    <source>
        <dbReference type="Proteomes" id="UP000568050"/>
    </source>
</evidence>
<dbReference type="SUPFAM" id="SSF53756">
    <property type="entry name" value="UDP-Glycosyltransferase/glycogen phosphorylase"/>
    <property type="match status" value="1"/>
</dbReference>
<keyword evidence="2" id="KW-0808">Transferase</keyword>
<dbReference type="RefSeq" id="WP_183376738.1">
    <property type="nucleotide sequence ID" value="NZ_CBCSFZ010000011.1"/>
</dbReference>
<organism evidence="2 3">
    <name type="scientific">Helcobacillus massiliensis</name>
    <dbReference type="NCBI Taxonomy" id="521392"/>
    <lineage>
        <taxon>Bacteria</taxon>
        <taxon>Bacillati</taxon>
        <taxon>Actinomycetota</taxon>
        <taxon>Actinomycetes</taxon>
        <taxon>Micrococcales</taxon>
        <taxon>Dermabacteraceae</taxon>
        <taxon>Helcobacillus</taxon>
    </lineage>
</organism>
<name>A0A839QT67_9MICO</name>
<proteinExistence type="predicted"/>
<dbReference type="AlphaFoldDB" id="A0A839QT67"/>
<dbReference type="Gene3D" id="3.40.50.2000">
    <property type="entry name" value="Glycogen Phosphorylase B"/>
    <property type="match status" value="2"/>
</dbReference>
<comment type="caution">
    <text evidence="2">The sequence shown here is derived from an EMBL/GenBank/DDBJ whole genome shotgun (WGS) entry which is preliminary data.</text>
</comment>
<dbReference type="PANTHER" id="PTHR45947">
    <property type="entry name" value="SULFOQUINOVOSYL TRANSFERASE SQD2"/>
    <property type="match status" value="1"/>
</dbReference>
<protein>
    <recommendedName>
        <fullName evidence="1">D-inositol 3-phosphate glycosyltransferase</fullName>
    </recommendedName>
</protein>
<dbReference type="Pfam" id="PF13692">
    <property type="entry name" value="Glyco_trans_1_4"/>
    <property type="match status" value="1"/>
</dbReference>
<dbReference type="EMBL" id="JACHWP010000006">
    <property type="protein sequence ID" value="MBB3023504.1"/>
    <property type="molecule type" value="Genomic_DNA"/>
</dbReference>
<dbReference type="GO" id="GO:0016757">
    <property type="term" value="F:glycosyltransferase activity"/>
    <property type="evidence" value="ECO:0007669"/>
    <property type="project" value="TreeGrafter"/>
</dbReference>
<dbReference type="PANTHER" id="PTHR45947:SF3">
    <property type="entry name" value="SULFOQUINOVOSYL TRANSFERASE SQD2"/>
    <property type="match status" value="1"/>
</dbReference>
<keyword evidence="3" id="KW-1185">Reference proteome</keyword>
<reference evidence="2 3" key="1">
    <citation type="submission" date="2020-08" db="EMBL/GenBank/DDBJ databases">
        <title>Sequencing the genomes of 1000 actinobacteria strains.</title>
        <authorList>
            <person name="Klenk H.-P."/>
        </authorList>
    </citation>
    <scope>NUCLEOTIDE SEQUENCE [LARGE SCALE GENOMIC DNA]</scope>
    <source>
        <strain evidence="2 3">DSM 23040</strain>
    </source>
</reference>
<sequence>MASAPTIAIAANNGDIGGGEVMLLAIAEALREIGHRPLVLGPTEPSEIIDAAADRGFATHAIPASSRPAYMVGLALWRLRNRRSGGRALPLWCNGLVPSLATVGQGPRLLELHALPAGVNRFAAAVALADSAPLVVPSRFMKTRFPRARVLWNWVEDPGFAPARDGGAGEQPNVPDPGAPIRIGFLGRLTRDKGVDVLLHAFRTVQQQSPRPVELVLGGENRFGTSEDDRVIQGLIDHTEDVRVLGWVPRGELFAQVDLCVFPSRAEETFGLVVAEAMAAGMPFIISDAGALPEVAGPEHPFRARNGNDSDLARVILKAIDELGDDHASLLRRARRRYEEDFSPEAGTRRLRELLTDLTWARSG</sequence>
<evidence type="ECO:0000256" key="1">
    <source>
        <dbReference type="ARBA" id="ARBA00021292"/>
    </source>
</evidence>
<accession>A0A839QT67</accession>
<dbReference type="CDD" id="cd03801">
    <property type="entry name" value="GT4_PimA-like"/>
    <property type="match status" value="1"/>
</dbReference>
<evidence type="ECO:0000313" key="2">
    <source>
        <dbReference type="EMBL" id="MBB3023504.1"/>
    </source>
</evidence>
<dbReference type="InterPro" id="IPR050194">
    <property type="entry name" value="Glycosyltransferase_grp1"/>
</dbReference>
<gene>
    <name evidence="2" type="ORF">FHX50_001801</name>
</gene>